<dbReference type="AlphaFoldDB" id="A0A067LWZ3"/>
<accession>A0A067LWZ3</accession>
<proteinExistence type="predicted"/>
<dbReference type="PANTHER" id="PTHR24173:SF74">
    <property type="entry name" value="ANKYRIN REPEAT DOMAIN-CONTAINING PROTEIN 16"/>
    <property type="match status" value="1"/>
</dbReference>
<evidence type="ECO:0000256" key="1">
    <source>
        <dbReference type="ARBA" id="ARBA00022737"/>
    </source>
</evidence>
<evidence type="ECO:0000256" key="3">
    <source>
        <dbReference type="PROSITE-ProRule" id="PRU00023"/>
    </source>
</evidence>
<dbReference type="InterPro" id="IPR011009">
    <property type="entry name" value="Kinase-like_dom_sf"/>
</dbReference>
<evidence type="ECO:0000313" key="7">
    <source>
        <dbReference type="Proteomes" id="UP000027195"/>
    </source>
</evidence>
<dbReference type="SUPFAM" id="SSF56112">
    <property type="entry name" value="Protein kinase-like (PK-like)"/>
    <property type="match status" value="1"/>
</dbReference>
<reference evidence="7" key="1">
    <citation type="journal article" date="2014" name="Proc. Natl. Acad. Sci. U.S.A.">
        <title>Extensive sampling of basidiomycete genomes demonstrates inadequacy of the white-rot/brown-rot paradigm for wood decay fungi.</title>
        <authorList>
            <person name="Riley R."/>
            <person name="Salamov A.A."/>
            <person name="Brown D.W."/>
            <person name="Nagy L.G."/>
            <person name="Floudas D."/>
            <person name="Held B.W."/>
            <person name="Levasseur A."/>
            <person name="Lombard V."/>
            <person name="Morin E."/>
            <person name="Otillar R."/>
            <person name="Lindquist E.A."/>
            <person name="Sun H."/>
            <person name="LaButti K.M."/>
            <person name="Schmutz J."/>
            <person name="Jabbour D."/>
            <person name="Luo H."/>
            <person name="Baker S.E."/>
            <person name="Pisabarro A.G."/>
            <person name="Walton J.D."/>
            <person name="Blanchette R.A."/>
            <person name="Henrissat B."/>
            <person name="Martin F."/>
            <person name="Cullen D."/>
            <person name="Hibbett D.S."/>
            <person name="Grigoriev I.V."/>
        </authorList>
    </citation>
    <scope>NUCLEOTIDE SEQUENCE [LARGE SCALE GENOMIC DNA]</scope>
    <source>
        <strain evidence="7">FD-172 SS1</strain>
    </source>
</reference>
<feature type="region of interest" description="Disordered" evidence="4">
    <location>
        <begin position="66"/>
        <end position="88"/>
    </location>
</feature>
<feature type="domain" description="Protein kinase" evidence="5">
    <location>
        <begin position="742"/>
        <end position="870"/>
    </location>
</feature>
<dbReference type="Pfam" id="PF07714">
    <property type="entry name" value="PK_Tyr_Ser-Thr"/>
    <property type="match status" value="1"/>
</dbReference>
<dbReference type="Pfam" id="PF00023">
    <property type="entry name" value="Ank"/>
    <property type="match status" value="1"/>
</dbReference>
<evidence type="ECO:0000256" key="2">
    <source>
        <dbReference type="ARBA" id="ARBA00023043"/>
    </source>
</evidence>
<dbReference type="InParanoid" id="A0A067LWZ3"/>
<dbReference type="HOGENOM" id="CLU_000288_7_25_1"/>
<dbReference type="PROSITE" id="PS50011">
    <property type="entry name" value="PROTEIN_KINASE_DOM"/>
    <property type="match status" value="1"/>
</dbReference>
<feature type="repeat" description="ANK" evidence="3">
    <location>
        <begin position="155"/>
        <end position="190"/>
    </location>
</feature>
<gene>
    <name evidence="6" type="ORF">BOTBODRAFT_591041</name>
</gene>
<dbReference type="Gene3D" id="1.25.40.20">
    <property type="entry name" value="Ankyrin repeat-containing domain"/>
    <property type="match status" value="5"/>
</dbReference>
<keyword evidence="2 3" id="KW-0040">ANK repeat</keyword>
<dbReference type="PROSITE" id="PS50297">
    <property type="entry name" value="ANK_REP_REGION"/>
    <property type="match status" value="5"/>
</dbReference>
<dbReference type="InterPro" id="IPR036770">
    <property type="entry name" value="Ankyrin_rpt-contain_sf"/>
</dbReference>
<keyword evidence="1" id="KW-0677">Repeat</keyword>
<feature type="repeat" description="ANK" evidence="3">
    <location>
        <begin position="571"/>
        <end position="608"/>
    </location>
</feature>
<dbReference type="PANTHER" id="PTHR24173">
    <property type="entry name" value="ANKYRIN REPEAT CONTAINING"/>
    <property type="match status" value="1"/>
</dbReference>
<keyword evidence="7" id="KW-1185">Reference proteome</keyword>
<dbReference type="PROSITE" id="PS50088">
    <property type="entry name" value="ANK_REPEAT"/>
    <property type="match status" value="8"/>
</dbReference>
<organism evidence="6 7">
    <name type="scientific">Botryobasidium botryosum (strain FD-172 SS1)</name>
    <dbReference type="NCBI Taxonomy" id="930990"/>
    <lineage>
        <taxon>Eukaryota</taxon>
        <taxon>Fungi</taxon>
        <taxon>Dikarya</taxon>
        <taxon>Basidiomycota</taxon>
        <taxon>Agaricomycotina</taxon>
        <taxon>Agaricomycetes</taxon>
        <taxon>Cantharellales</taxon>
        <taxon>Botryobasidiaceae</taxon>
        <taxon>Botryobasidium</taxon>
    </lineage>
</organism>
<name>A0A067LWZ3_BOTB1</name>
<feature type="repeat" description="ANK" evidence="3">
    <location>
        <begin position="399"/>
        <end position="431"/>
    </location>
</feature>
<dbReference type="GO" id="GO:0005524">
    <property type="term" value="F:ATP binding"/>
    <property type="evidence" value="ECO:0007669"/>
    <property type="project" value="InterPro"/>
</dbReference>
<dbReference type="InterPro" id="IPR001245">
    <property type="entry name" value="Ser-Thr/Tyr_kinase_cat_dom"/>
</dbReference>
<dbReference type="STRING" id="930990.A0A067LWZ3"/>
<feature type="repeat" description="ANK" evidence="3">
    <location>
        <begin position="191"/>
        <end position="223"/>
    </location>
</feature>
<evidence type="ECO:0000256" key="4">
    <source>
        <dbReference type="SAM" id="MobiDB-lite"/>
    </source>
</evidence>
<sequence length="870" mass="94175">MVNGYACDNKQYRNFLRVARKPRCALVVIPVTWIHRAKRTSASRSLTCLKWAIRLSAHGQMPTAASRLPPSYLVPSDPPESSPTLREHDFAPRTMGRLTPSELEALEQELDAGGDVEKTDGRRRTRLHEAVEEGDLRLVELLLRFGANVHALDDDGECPLHNVVALTGPEAILIIKALLVAGADVNAQGRRGDTPLSLAYRYNHPFCVHALIRAGADPSLCGGWGLPTPPFVVDLLRSSDGASVVAKVLATGIDVNATDEDEHTLLDRAAFCGSPSAVMALLRAGADARVETKWPPLCSAAALVQQEGGAESVRALVEAGADIEAEAGDFDWTPLRHAVAANSPAAVRLLLQLGADVDGKCGGYAAIHVATCYLDDDDCQEMVDILLHAGADANLQDRTQSTALHHASYKGHVATVRLLLASGADPNIRDWNGQTALHSALGTYAECSTEVVSALCEAGAEVNAKDRDGETPLHRASQYSSSISPFLRSNADPHAHHDRAVKAVLALLKAGADIDANDTEVMSFLLQEKAAFNAADDTGATLLHHTSRRSSPSTNRLLLKLEASPHIRDNNGRTPLFDAIFHGEHEDYISNNAAVLLEGGARIDAVDIRGFTPLLHAISTASVSRTHLLLNLGAHLSSGVAPGPVPLRILIEMTRQAGVEVVLVLVLRLGIDINKSGHSMNSSDLSDSEAEGCKLVMRELRKEMLASTSTTRDVLIKRLSQLYDVLRYYPVDAALDECEVVLSKSRASKSGGFADCWEGVFLGSHKVAMKTPRDRFPDAGTRRLAREMRVWSQLHHPNVLPFLGLHQSRSVAYLVSPWMENGHVLEFVQKHPEADSFQLLVQVANGLEYLHTFEPPVIHGDLRGTLDFQS</sequence>
<feature type="repeat" description="ANK" evidence="3">
    <location>
        <begin position="432"/>
        <end position="467"/>
    </location>
</feature>
<feature type="repeat" description="ANK" evidence="3">
    <location>
        <begin position="362"/>
        <end position="398"/>
    </location>
</feature>
<feature type="repeat" description="ANK" evidence="3">
    <location>
        <begin position="122"/>
        <end position="154"/>
    </location>
</feature>
<dbReference type="InterPro" id="IPR002110">
    <property type="entry name" value="Ankyrin_rpt"/>
</dbReference>
<feature type="repeat" description="ANK" evidence="3">
    <location>
        <begin position="330"/>
        <end position="362"/>
    </location>
</feature>
<evidence type="ECO:0000259" key="5">
    <source>
        <dbReference type="PROSITE" id="PS50011"/>
    </source>
</evidence>
<dbReference type="SUPFAM" id="SSF48403">
    <property type="entry name" value="Ankyrin repeat"/>
    <property type="match status" value="3"/>
</dbReference>
<protein>
    <recommendedName>
        <fullName evidence="5">Protein kinase domain-containing protein</fullName>
    </recommendedName>
</protein>
<dbReference type="GO" id="GO:0004672">
    <property type="term" value="F:protein kinase activity"/>
    <property type="evidence" value="ECO:0007669"/>
    <property type="project" value="InterPro"/>
</dbReference>
<dbReference type="InterPro" id="IPR000719">
    <property type="entry name" value="Prot_kinase_dom"/>
</dbReference>
<dbReference type="EMBL" id="KL198099">
    <property type="protein sequence ID" value="KDQ07888.1"/>
    <property type="molecule type" value="Genomic_DNA"/>
</dbReference>
<dbReference type="Gene3D" id="1.10.510.10">
    <property type="entry name" value="Transferase(Phosphotransferase) domain 1"/>
    <property type="match status" value="1"/>
</dbReference>
<dbReference type="Proteomes" id="UP000027195">
    <property type="component" value="Unassembled WGS sequence"/>
</dbReference>
<dbReference type="SMART" id="SM00248">
    <property type="entry name" value="ANK"/>
    <property type="match status" value="13"/>
</dbReference>
<evidence type="ECO:0000313" key="6">
    <source>
        <dbReference type="EMBL" id="KDQ07888.1"/>
    </source>
</evidence>
<dbReference type="OrthoDB" id="2671339at2759"/>
<dbReference type="Pfam" id="PF12796">
    <property type="entry name" value="Ank_2"/>
    <property type="match status" value="3"/>
</dbReference>